<proteinExistence type="predicted"/>
<sequence length="63" mass="7205">MTVYTKQNKLYFIIHSLIPAHEFSHGFIELCSEIIQIHGGKLEVSALSKQKQFNFSLPLGQDE</sequence>
<accession>A0A3B0V0A3</accession>
<name>A0A3B0V0A3_9ZZZZ</name>
<reference evidence="1" key="1">
    <citation type="submission" date="2018-06" db="EMBL/GenBank/DDBJ databases">
        <authorList>
            <person name="Zhirakovskaya E."/>
        </authorList>
    </citation>
    <scope>NUCLEOTIDE SEQUENCE</scope>
</reference>
<dbReference type="EMBL" id="UOEU01000645">
    <property type="protein sequence ID" value="VAW36965.1"/>
    <property type="molecule type" value="Genomic_DNA"/>
</dbReference>
<evidence type="ECO:0000313" key="1">
    <source>
        <dbReference type="EMBL" id="VAW36965.1"/>
    </source>
</evidence>
<organism evidence="1">
    <name type="scientific">hydrothermal vent metagenome</name>
    <dbReference type="NCBI Taxonomy" id="652676"/>
    <lineage>
        <taxon>unclassified sequences</taxon>
        <taxon>metagenomes</taxon>
        <taxon>ecological metagenomes</taxon>
    </lineage>
</organism>
<dbReference type="AlphaFoldDB" id="A0A3B0V0A3"/>
<protein>
    <submittedName>
        <fullName evidence="1">Uncharacterized protein</fullName>
    </submittedName>
</protein>
<gene>
    <name evidence="1" type="ORF">MNBD_CHLOROFLEXI01-3010</name>
</gene>